<organism evidence="1 2">
    <name type="scientific">Prorocentrum cordatum</name>
    <dbReference type="NCBI Taxonomy" id="2364126"/>
    <lineage>
        <taxon>Eukaryota</taxon>
        <taxon>Sar</taxon>
        <taxon>Alveolata</taxon>
        <taxon>Dinophyceae</taxon>
        <taxon>Prorocentrales</taxon>
        <taxon>Prorocentraceae</taxon>
        <taxon>Prorocentrum</taxon>
    </lineage>
</organism>
<comment type="caution">
    <text evidence="1">The sequence shown here is derived from an EMBL/GenBank/DDBJ whole genome shotgun (WGS) entry which is preliminary data.</text>
</comment>
<keyword evidence="2" id="KW-1185">Reference proteome</keyword>
<feature type="non-terminal residue" evidence="1">
    <location>
        <position position="166"/>
    </location>
</feature>
<evidence type="ECO:0000313" key="1">
    <source>
        <dbReference type="EMBL" id="CAK0907171.1"/>
    </source>
</evidence>
<name>A0ABN9Y6V1_9DINO</name>
<evidence type="ECO:0000313" key="2">
    <source>
        <dbReference type="Proteomes" id="UP001189429"/>
    </source>
</evidence>
<protein>
    <submittedName>
        <fullName evidence="1">Uncharacterized protein</fullName>
    </submittedName>
</protein>
<feature type="non-terminal residue" evidence="1">
    <location>
        <position position="1"/>
    </location>
</feature>
<accession>A0ABN9Y6V1</accession>
<dbReference type="EMBL" id="CAUYUJ010021815">
    <property type="protein sequence ID" value="CAK0907171.1"/>
    <property type="molecule type" value="Genomic_DNA"/>
</dbReference>
<sequence>MDESGGDGKFTGHVRACHYVMNVNERRNKLQRALRQIVERELDVIPGAPPQCFVERSRELIRRTRLVRTQLYRARIDEFGESLVPIRRGKTAEKAVPKLLDMLNGDFRRAPVTHYCSGCCRNEDGVTTREQQVDNVVAAIAGAGLFGGAPRAAPAKSRRLSVYDCL</sequence>
<dbReference type="Proteomes" id="UP001189429">
    <property type="component" value="Unassembled WGS sequence"/>
</dbReference>
<proteinExistence type="predicted"/>
<reference evidence="1" key="1">
    <citation type="submission" date="2023-10" db="EMBL/GenBank/DDBJ databases">
        <authorList>
            <person name="Chen Y."/>
            <person name="Shah S."/>
            <person name="Dougan E. K."/>
            <person name="Thang M."/>
            <person name="Chan C."/>
        </authorList>
    </citation>
    <scope>NUCLEOTIDE SEQUENCE [LARGE SCALE GENOMIC DNA]</scope>
</reference>
<gene>
    <name evidence="1" type="ORF">PCOR1329_LOCUS82277</name>
</gene>